<sequence>MLGSSLRALALCRFGLSFSNEVCLLLLSGNIFHYVGLGWELLLGLHMELPLGLNMELPLDWHMELTLGLNMELPLDWHTELPLGLNMELPLDWHMELEVPSRCLGTWR</sequence>
<dbReference type="Proteomes" id="UP000016665">
    <property type="component" value="Chromosome 13"/>
</dbReference>
<name>A0A803V1H5_FICAL</name>
<keyword evidence="2" id="KW-1185">Reference proteome</keyword>
<reference evidence="1" key="3">
    <citation type="submission" date="2025-09" db="UniProtKB">
        <authorList>
            <consortium name="Ensembl"/>
        </authorList>
    </citation>
    <scope>IDENTIFICATION</scope>
</reference>
<accession>A0A803V1H5</accession>
<protein>
    <submittedName>
        <fullName evidence="1">Uncharacterized protein</fullName>
    </submittedName>
</protein>
<proteinExistence type="predicted"/>
<evidence type="ECO:0000313" key="1">
    <source>
        <dbReference type="Ensembl" id="ENSFALP00000016581.1"/>
    </source>
</evidence>
<evidence type="ECO:0000313" key="2">
    <source>
        <dbReference type="Proteomes" id="UP000016665"/>
    </source>
</evidence>
<reference evidence="1" key="2">
    <citation type="submission" date="2025-08" db="UniProtKB">
        <authorList>
            <consortium name="Ensembl"/>
        </authorList>
    </citation>
    <scope>IDENTIFICATION</scope>
</reference>
<organism evidence="1 2">
    <name type="scientific">Ficedula albicollis</name>
    <name type="common">Collared flycatcher</name>
    <name type="synonym">Muscicapa albicollis</name>
    <dbReference type="NCBI Taxonomy" id="59894"/>
    <lineage>
        <taxon>Eukaryota</taxon>
        <taxon>Metazoa</taxon>
        <taxon>Chordata</taxon>
        <taxon>Craniata</taxon>
        <taxon>Vertebrata</taxon>
        <taxon>Euteleostomi</taxon>
        <taxon>Archelosauria</taxon>
        <taxon>Archosauria</taxon>
        <taxon>Dinosauria</taxon>
        <taxon>Saurischia</taxon>
        <taxon>Theropoda</taxon>
        <taxon>Coelurosauria</taxon>
        <taxon>Aves</taxon>
        <taxon>Neognathae</taxon>
        <taxon>Neoaves</taxon>
        <taxon>Telluraves</taxon>
        <taxon>Australaves</taxon>
        <taxon>Passeriformes</taxon>
        <taxon>Muscicapidae</taxon>
        <taxon>Ficedula</taxon>
    </lineage>
</organism>
<dbReference type="AlphaFoldDB" id="A0A803V1H5"/>
<dbReference type="Ensembl" id="ENSFALT00000037213.1">
    <property type="protein sequence ID" value="ENSFALP00000016581.1"/>
    <property type="gene ID" value="ENSFALG00000026492.1"/>
</dbReference>
<reference evidence="1 2" key="1">
    <citation type="journal article" date="2012" name="Nature">
        <title>The genomic landscape of species divergence in Ficedula flycatchers.</title>
        <authorList>
            <person name="Ellegren H."/>
            <person name="Smeds L."/>
            <person name="Burri R."/>
            <person name="Olason P.I."/>
            <person name="Backstrom N."/>
            <person name="Kawakami T."/>
            <person name="Kunstner A."/>
            <person name="Makinen H."/>
            <person name="Nadachowska-Brzyska K."/>
            <person name="Qvarnstrom A."/>
            <person name="Uebbing S."/>
            <person name="Wolf J.B."/>
        </authorList>
    </citation>
    <scope>NUCLEOTIDE SEQUENCE [LARGE SCALE GENOMIC DNA]</scope>
</reference>